<organism evidence="1">
    <name type="scientific">marine sediment metagenome</name>
    <dbReference type="NCBI Taxonomy" id="412755"/>
    <lineage>
        <taxon>unclassified sequences</taxon>
        <taxon>metagenomes</taxon>
        <taxon>ecological metagenomes</taxon>
    </lineage>
</organism>
<comment type="caution">
    <text evidence="1">The sequence shown here is derived from an EMBL/GenBank/DDBJ whole genome shotgun (WGS) entry which is preliminary data.</text>
</comment>
<reference evidence="1" key="1">
    <citation type="journal article" date="2014" name="Front. Microbiol.">
        <title>High frequency of phylogenetically diverse reductive dehalogenase-homologous genes in deep subseafloor sedimentary metagenomes.</title>
        <authorList>
            <person name="Kawai M."/>
            <person name="Futagami T."/>
            <person name="Toyoda A."/>
            <person name="Takaki Y."/>
            <person name="Nishi S."/>
            <person name="Hori S."/>
            <person name="Arai W."/>
            <person name="Tsubouchi T."/>
            <person name="Morono Y."/>
            <person name="Uchiyama I."/>
            <person name="Ito T."/>
            <person name="Fujiyama A."/>
            <person name="Inagaki F."/>
            <person name="Takami H."/>
        </authorList>
    </citation>
    <scope>NUCLEOTIDE SEQUENCE</scope>
    <source>
        <strain evidence="1">Expedition CK06-06</strain>
    </source>
</reference>
<protein>
    <submittedName>
        <fullName evidence="1">Uncharacterized protein</fullName>
    </submittedName>
</protein>
<feature type="non-terminal residue" evidence="1">
    <location>
        <position position="1"/>
    </location>
</feature>
<gene>
    <name evidence="1" type="ORF">S01H1_28904</name>
</gene>
<dbReference type="EMBL" id="BARS01017695">
    <property type="protein sequence ID" value="GAF86796.1"/>
    <property type="molecule type" value="Genomic_DNA"/>
</dbReference>
<name>X0THN3_9ZZZZ</name>
<proteinExistence type="predicted"/>
<accession>X0THN3</accession>
<dbReference type="AlphaFoldDB" id="X0THN3"/>
<sequence length="40" mass="4829">LILGVIMNVKYHHNNLKIKQGRFERYSWGVWYIGWGIPKL</sequence>
<evidence type="ECO:0000313" key="1">
    <source>
        <dbReference type="EMBL" id="GAF86796.1"/>
    </source>
</evidence>